<proteinExistence type="predicted"/>
<accession>A0ACB5R7Q3</accession>
<evidence type="ECO:0000313" key="2">
    <source>
        <dbReference type="Proteomes" id="UP001058074"/>
    </source>
</evidence>
<gene>
    <name evidence="1" type="ORF">rsdtw13_03630</name>
</gene>
<name>A0ACB5R7Q3_9CLOT</name>
<organism evidence="1 2">
    <name type="scientific">Inconstantimicrobium mannanitabidum</name>
    <dbReference type="NCBI Taxonomy" id="1604901"/>
    <lineage>
        <taxon>Bacteria</taxon>
        <taxon>Bacillati</taxon>
        <taxon>Bacillota</taxon>
        <taxon>Clostridia</taxon>
        <taxon>Eubacteriales</taxon>
        <taxon>Clostridiaceae</taxon>
        <taxon>Inconstantimicrobium</taxon>
    </lineage>
</organism>
<dbReference type="Proteomes" id="UP001058074">
    <property type="component" value="Unassembled WGS sequence"/>
</dbReference>
<evidence type="ECO:0000313" key="1">
    <source>
        <dbReference type="EMBL" id="GKX65105.1"/>
    </source>
</evidence>
<protein>
    <submittedName>
        <fullName evidence="1">Uncharacterized protein</fullName>
    </submittedName>
</protein>
<comment type="caution">
    <text evidence="1">The sequence shown here is derived from an EMBL/GenBank/DDBJ whole genome shotgun (WGS) entry which is preliminary data.</text>
</comment>
<sequence length="149" mass="17974">MLKSEFKNVLLKIDFSKRAEKLTQEHSFDRDNTFEDYDNNEIIMAFSDIGYKAKYDKNENFFKVTESVLNYRIQVHACLKYGFIELGWYLFSQDKYYDGDTWSSIKRELDGEENLLRDLVFHNYEELKEILKEVFSMYEDFKRELCSLG</sequence>
<reference evidence="1" key="1">
    <citation type="journal article" date="2025" name="Int. J. Syst. Evol. Microbiol.">
        <title>Inconstantimicrobium mannanitabidum sp. nov., a novel member of the family Clostridiaceae isolated from anoxic soil under the treatment of reductive soil disinfestation.</title>
        <authorList>
            <person name="Ueki A."/>
            <person name="Tonouchi A."/>
            <person name="Honma S."/>
            <person name="Kaku N."/>
            <person name="Ueki K."/>
        </authorList>
    </citation>
    <scope>NUCLEOTIDE SEQUENCE</scope>
    <source>
        <strain evidence="1">TW13</strain>
    </source>
</reference>
<keyword evidence="2" id="KW-1185">Reference proteome</keyword>
<dbReference type="EMBL" id="BROD01000001">
    <property type="protein sequence ID" value="GKX65105.1"/>
    <property type="molecule type" value="Genomic_DNA"/>
</dbReference>